<reference evidence="2" key="1">
    <citation type="submission" date="2017-01" db="EMBL/GenBank/DDBJ databases">
        <authorList>
            <person name="Wang Y."/>
            <person name="White M."/>
            <person name="Kvist S."/>
            <person name="Moncalvo J.-M."/>
        </authorList>
    </citation>
    <scope>NUCLEOTIDE SEQUENCE [LARGE SCALE GENOMIC DNA]</scope>
    <source>
        <strain evidence="2">ID-206-W2</strain>
    </source>
</reference>
<accession>A0A1R1YRI9</accession>
<proteinExistence type="predicted"/>
<evidence type="ECO:0000313" key="2">
    <source>
        <dbReference type="Proteomes" id="UP000187429"/>
    </source>
</evidence>
<dbReference type="Proteomes" id="UP000187429">
    <property type="component" value="Unassembled WGS sequence"/>
</dbReference>
<name>A0A1R1YRI9_9FUNG</name>
<dbReference type="AlphaFoldDB" id="A0A1R1YRI9"/>
<comment type="caution">
    <text evidence="1">The sequence shown here is derived from an EMBL/GenBank/DDBJ whole genome shotgun (WGS) entry which is preliminary data.</text>
</comment>
<gene>
    <name evidence="1" type="ORF">AYI69_g991</name>
</gene>
<keyword evidence="2" id="KW-1185">Reference proteome</keyword>
<protein>
    <submittedName>
        <fullName evidence="1">Uncharacterized protein</fullName>
    </submittedName>
</protein>
<dbReference type="Gene3D" id="1.20.58.2220">
    <property type="entry name" value="Formin, FH2 domain"/>
    <property type="match status" value="1"/>
</dbReference>
<evidence type="ECO:0000313" key="1">
    <source>
        <dbReference type="EMBL" id="OMJ29502.1"/>
    </source>
</evidence>
<sequence length="79" mass="9150">MNSTEIRGSIWEEFDKMGVSEAEFEKIMAENGIFDQIDKLFAVKKVLSLGELRKKKKIKEKKEISVLNAKRSHNISKNH</sequence>
<dbReference type="InterPro" id="IPR042201">
    <property type="entry name" value="FH2_Formin_sf"/>
</dbReference>
<dbReference type="SUPFAM" id="SSF101447">
    <property type="entry name" value="Formin homology 2 domain (FH2 domain)"/>
    <property type="match status" value="1"/>
</dbReference>
<organism evidence="1 2">
    <name type="scientific">Smittium culicis</name>
    <dbReference type="NCBI Taxonomy" id="133412"/>
    <lineage>
        <taxon>Eukaryota</taxon>
        <taxon>Fungi</taxon>
        <taxon>Fungi incertae sedis</taxon>
        <taxon>Zoopagomycota</taxon>
        <taxon>Kickxellomycotina</taxon>
        <taxon>Harpellomycetes</taxon>
        <taxon>Harpellales</taxon>
        <taxon>Legeriomycetaceae</taxon>
        <taxon>Smittium</taxon>
    </lineage>
</organism>
<dbReference type="EMBL" id="LSSM01000265">
    <property type="protein sequence ID" value="OMJ29502.1"/>
    <property type="molecule type" value="Genomic_DNA"/>
</dbReference>